<proteinExistence type="predicted"/>
<sequence>MFHNKPRFQTCVITTGTAALGQAVQGCAVGGSALLLPGDQRYTTLTKTFLAICPNRWLLTSVKLEV</sequence>
<dbReference type="WBParaSite" id="nRc.2.0.1.t24030-RA">
    <property type="protein sequence ID" value="nRc.2.0.1.t24030-RA"/>
    <property type="gene ID" value="nRc.2.0.1.g24030"/>
</dbReference>
<protein>
    <submittedName>
        <fullName evidence="2">Uncharacterized protein</fullName>
    </submittedName>
</protein>
<organism evidence="1 2">
    <name type="scientific">Romanomermis culicivorax</name>
    <name type="common">Nematode worm</name>
    <dbReference type="NCBI Taxonomy" id="13658"/>
    <lineage>
        <taxon>Eukaryota</taxon>
        <taxon>Metazoa</taxon>
        <taxon>Ecdysozoa</taxon>
        <taxon>Nematoda</taxon>
        <taxon>Enoplea</taxon>
        <taxon>Dorylaimia</taxon>
        <taxon>Mermithida</taxon>
        <taxon>Mermithoidea</taxon>
        <taxon>Mermithidae</taxon>
        <taxon>Romanomermis</taxon>
    </lineage>
</organism>
<evidence type="ECO:0000313" key="1">
    <source>
        <dbReference type="Proteomes" id="UP000887565"/>
    </source>
</evidence>
<accession>A0A915JE03</accession>
<dbReference type="PROSITE" id="PS51257">
    <property type="entry name" value="PROKAR_LIPOPROTEIN"/>
    <property type="match status" value="1"/>
</dbReference>
<name>A0A915JE03_ROMCU</name>
<reference evidence="2" key="1">
    <citation type="submission" date="2022-11" db="UniProtKB">
        <authorList>
            <consortium name="WormBaseParasite"/>
        </authorList>
    </citation>
    <scope>IDENTIFICATION</scope>
</reference>
<dbReference type="Proteomes" id="UP000887565">
    <property type="component" value="Unplaced"/>
</dbReference>
<evidence type="ECO:0000313" key="2">
    <source>
        <dbReference type="WBParaSite" id="nRc.2.0.1.t24030-RA"/>
    </source>
</evidence>
<keyword evidence="1" id="KW-1185">Reference proteome</keyword>
<dbReference type="AlphaFoldDB" id="A0A915JE03"/>